<evidence type="ECO:0000313" key="3">
    <source>
        <dbReference type="Proteomes" id="UP000253303"/>
    </source>
</evidence>
<feature type="transmembrane region" description="Helical" evidence="1">
    <location>
        <begin position="393"/>
        <end position="415"/>
    </location>
</feature>
<feature type="transmembrane region" description="Helical" evidence="1">
    <location>
        <begin position="78"/>
        <end position="101"/>
    </location>
</feature>
<feature type="transmembrane region" description="Helical" evidence="1">
    <location>
        <begin position="292"/>
        <end position="313"/>
    </location>
</feature>
<name>A0A366LFD6_9ACTN</name>
<feature type="transmembrane region" description="Helical" evidence="1">
    <location>
        <begin position="427"/>
        <end position="451"/>
    </location>
</feature>
<keyword evidence="3" id="KW-1185">Reference proteome</keyword>
<proteinExistence type="predicted"/>
<evidence type="ECO:0000313" key="2">
    <source>
        <dbReference type="EMBL" id="RBQ12199.1"/>
    </source>
</evidence>
<feature type="transmembrane region" description="Helical" evidence="1">
    <location>
        <begin position="458"/>
        <end position="478"/>
    </location>
</feature>
<keyword evidence="1" id="KW-0812">Transmembrane</keyword>
<feature type="transmembrane region" description="Helical" evidence="1">
    <location>
        <begin position="17"/>
        <end position="38"/>
    </location>
</feature>
<dbReference type="RefSeq" id="WP_113986823.1">
    <property type="nucleotide sequence ID" value="NZ_QMEY01000047.1"/>
</dbReference>
<gene>
    <name evidence="2" type="ORF">DP939_44210</name>
</gene>
<feature type="transmembrane region" description="Helical" evidence="1">
    <location>
        <begin position="233"/>
        <end position="253"/>
    </location>
</feature>
<evidence type="ECO:0000256" key="1">
    <source>
        <dbReference type="SAM" id="Phobius"/>
    </source>
</evidence>
<dbReference type="Proteomes" id="UP000253303">
    <property type="component" value="Unassembled WGS sequence"/>
</dbReference>
<feature type="transmembrane region" description="Helical" evidence="1">
    <location>
        <begin position="502"/>
        <end position="522"/>
    </location>
</feature>
<dbReference type="EMBL" id="QMEY01000047">
    <property type="protein sequence ID" value="RBQ12199.1"/>
    <property type="molecule type" value="Genomic_DNA"/>
</dbReference>
<sequence>MTGTLTLARLALRRDRLLLLAWIAVITAMVVASASAIAELYPQVAQRVALGVTVGSAPALQALTGPVFDSTSVGGLTAWRVTTMASVLAALMSVLIVTRYTRAEEESGRAELVGALPVGRHAMPAAAVLVAAGANVLTGVLITFGLAGQGLPFAGGLAFGAAVSGAGWSFTGVAIVVGQLTAHARTANAIAIATLGAAFLLRALGDAARIEALSWLSPLGWAQRVRAFAGERWWVVALLAASGLVLITVAALLSGRRDLGAGLVAPRAGPRDAAAWLKSPLALAWRLQRGALLGWTAAFAAVGALLGVLAHSVGDVVRDNPRLADLLPRMGGGTDVLTDTFLAAELGVLALVAGGYAIQATLRLHGEESANRADPVLATAVPRWRWTAGHLGIALAGSAAVLAVAGLAAGLGHGITTGDPAGQALRLLGAALIQVPATWTLAGIAMLLFGLLPRLTTLAWAALIAFALLGQLGELLRLDDRIRNLSPFAHVPPALSGPVDPIPLLGLTALTTALTLVGVLAFQRRDLHGN</sequence>
<dbReference type="AlphaFoldDB" id="A0A366LFD6"/>
<protein>
    <submittedName>
        <fullName evidence="2">ABC transporter permease</fullName>
    </submittedName>
</protein>
<feature type="transmembrane region" description="Helical" evidence="1">
    <location>
        <begin position="189"/>
        <end position="205"/>
    </location>
</feature>
<accession>A0A366LFD6</accession>
<organism evidence="2 3">
    <name type="scientific">Spongiactinospora rosea</name>
    <dbReference type="NCBI Taxonomy" id="2248750"/>
    <lineage>
        <taxon>Bacteria</taxon>
        <taxon>Bacillati</taxon>
        <taxon>Actinomycetota</taxon>
        <taxon>Actinomycetes</taxon>
        <taxon>Streptosporangiales</taxon>
        <taxon>Streptosporangiaceae</taxon>
        <taxon>Spongiactinospora</taxon>
    </lineage>
</organism>
<keyword evidence="1" id="KW-0472">Membrane</keyword>
<reference evidence="2 3" key="1">
    <citation type="submission" date="2018-06" db="EMBL/GenBank/DDBJ databases">
        <title>Sphaerisporangium craniellae sp. nov., isolated from a marine sponge in the South China Sea.</title>
        <authorList>
            <person name="Li L."/>
        </authorList>
    </citation>
    <scope>NUCLEOTIDE SEQUENCE [LARGE SCALE GENOMIC DNA]</scope>
    <source>
        <strain evidence="2 3">LHW63015</strain>
    </source>
</reference>
<comment type="caution">
    <text evidence="2">The sequence shown here is derived from an EMBL/GenBank/DDBJ whole genome shotgun (WGS) entry which is preliminary data.</text>
</comment>
<keyword evidence="1" id="KW-1133">Transmembrane helix</keyword>
<feature type="transmembrane region" description="Helical" evidence="1">
    <location>
        <begin position="122"/>
        <end position="147"/>
    </location>
</feature>
<feature type="transmembrane region" description="Helical" evidence="1">
    <location>
        <begin position="340"/>
        <end position="358"/>
    </location>
</feature>
<dbReference type="OrthoDB" id="2014935at2"/>
<feature type="transmembrane region" description="Helical" evidence="1">
    <location>
        <begin position="153"/>
        <end position="177"/>
    </location>
</feature>